<name>A0A8J6L9X3_TENMO</name>
<evidence type="ECO:0000313" key="2">
    <source>
        <dbReference type="EMBL" id="KAH0814134.1"/>
    </source>
</evidence>
<dbReference type="AlphaFoldDB" id="A0A8J6L9X3"/>
<dbReference type="Proteomes" id="UP000719412">
    <property type="component" value="Unassembled WGS sequence"/>
</dbReference>
<reference evidence="2" key="2">
    <citation type="submission" date="2021-08" db="EMBL/GenBank/DDBJ databases">
        <authorList>
            <person name="Eriksson T."/>
        </authorList>
    </citation>
    <scope>NUCLEOTIDE SEQUENCE</scope>
    <source>
        <strain evidence="2">Stoneville</strain>
        <tissue evidence="2">Whole head</tissue>
    </source>
</reference>
<feature type="region of interest" description="Disordered" evidence="1">
    <location>
        <begin position="108"/>
        <end position="187"/>
    </location>
</feature>
<feature type="compositionally biased region" description="Basic and acidic residues" evidence="1">
    <location>
        <begin position="139"/>
        <end position="169"/>
    </location>
</feature>
<dbReference type="InterPro" id="IPR005312">
    <property type="entry name" value="DUF1759"/>
</dbReference>
<evidence type="ECO:0000256" key="1">
    <source>
        <dbReference type="SAM" id="MobiDB-lite"/>
    </source>
</evidence>
<proteinExistence type="predicted"/>
<feature type="compositionally biased region" description="Polar residues" evidence="1">
    <location>
        <begin position="238"/>
        <end position="255"/>
    </location>
</feature>
<feature type="region of interest" description="Disordered" evidence="1">
    <location>
        <begin position="234"/>
        <end position="257"/>
    </location>
</feature>
<dbReference type="EMBL" id="JABDTM020024587">
    <property type="protein sequence ID" value="KAH0814134.1"/>
    <property type="molecule type" value="Genomic_DNA"/>
</dbReference>
<protein>
    <submittedName>
        <fullName evidence="2">Uncharacterized protein</fullName>
    </submittedName>
</protein>
<keyword evidence="3" id="KW-1185">Reference proteome</keyword>
<dbReference type="PANTHER" id="PTHR22954">
    <property type="entry name" value="RETROVIRAL PROTEASE-RELATED"/>
    <property type="match status" value="1"/>
</dbReference>
<comment type="caution">
    <text evidence="2">The sequence shown here is derived from an EMBL/GenBank/DDBJ whole genome shotgun (WGS) entry which is preliminary data.</text>
</comment>
<gene>
    <name evidence="2" type="ORF">GEV33_008656</name>
</gene>
<feature type="compositionally biased region" description="Basic and acidic residues" evidence="1">
    <location>
        <begin position="118"/>
        <end position="128"/>
    </location>
</feature>
<reference evidence="2" key="1">
    <citation type="journal article" date="2020" name="J Insects Food Feed">
        <title>The yellow mealworm (Tenebrio molitor) genome: a resource for the emerging insects as food and feed industry.</title>
        <authorList>
            <person name="Eriksson T."/>
            <person name="Andere A."/>
            <person name="Kelstrup H."/>
            <person name="Emery V."/>
            <person name="Picard C."/>
        </authorList>
    </citation>
    <scope>NUCLEOTIDE SEQUENCE</scope>
    <source>
        <strain evidence="2">Stoneville</strain>
        <tissue evidence="2">Whole head</tissue>
    </source>
</reference>
<feature type="region of interest" description="Disordered" evidence="1">
    <location>
        <begin position="75"/>
        <end position="96"/>
    </location>
</feature>
<sequence length="592" mass="65365">MEISTMDTVDAVDGMDGVDDGGGVNGMDGVDYWCGVDGVDNRSGVNDGGNSLNDDRGWVGHDGVMAGDGVGHDRGGVDDGSGMGDHSRAGQETGGGSMMVDAISVHRSGVDDVGGPENWHRVDYRGGVDDGSGAYDGDGADHGDSADHRDGVDGRCGHHCRVSDQRGSDESGGGASQQGGETQLKNGTLMTLDFLDENSGKCEEDTVYIDRTEDAANSHPRTNKALRCEHWSFEPDYQNPNQNQGTSHNEVNQQKEAALPAGERRALIFIVYHYINVNYHIIMVGGQSNSDKLKRKREEIKQRLARTFKFVEDFTSDQNINSIKTRENAVRDALDEFNKVQDQIEDNVSIAELEAQTNERIEFENIYFETMTAIATAIESYNKTKAAATNNNQNSTAIQSHQNSKINLPVIQIPEFSGHVEKWLSFRDVFQSLIHNNNNLNSIEKMHYLKSSLSGDALHTIENLAISGANYDEAWSLLEKRYGNERLIVQAHIRKILNSPAINKCTAASLRQLSDDVQSNLAALKALNRPVQHWDDILVTIIPDKLDFHSNREWQGKLGNEMPDSKTLLDFLENRKNLVKINHLNISRLQIA</sequence>
<accession>A0A8J6L9X3</accession>
<evidence type="ECO:0000313" key="3">
    <source>
        <dbReference type="Proteomes" id="UP000719412"/>
    </source>
</evidence>
<dbReference type="Pfam" id="PF03564">
    <property type="entry name" value="DUF1759"/>
    <property type="match status" value="1"/>
</dbReference>
<dbReference type="PANTHER" id="PTHR22954:SF3">
    <property type="entry name" value="PROTEIN CBG08539"/>
    <property type="match status" value="1"/>
</dbReference>
<organism evidence="2 3">
    <name type="scientific">Tenebrio molitor</name>
    <name type="common">Yellow mealworm beetle</name>
    <dbReference type="NCBI Taxonomy" id="7067"/>
    <lineage>
        <taxon>Eukaryota</taxon>
        <taxon>Metazoa</taxon>
        <taxon>Ecdysozoa</taxon>
        <taxon>Arthropoda</taxon>
        <taxon>Hexapoda</taxon>
        <taxon>Insecta</taxon>
        <taxon>Pterygota</taxon>
        <taxon>Neoptera</taxon>
        <taxon>Endopterygota</taxon>
        <taxon>Coleoptera</taxon>
        <taxon>Polyphaga</taxon>
        <taxon>Cucujiformia</taxon>
        <taxon>Tenebrionidae</taxon>
        <taxon>Tenebrio</taxon>
    </lineage>
</organism>